<gene>
    <name evidence="3" type="ORF">Lnau_0326</name>
</gene>
<proteinExistence type="predicted"/>
<sequence>MFKFKKIKQNDLILLYQWFQEPSINQWYARGKYWSLEAIREKYEPRILGKENVPSFIIYKDEIPIGFIQYYQLEHAFPEGIHGQHNLLFKQYKQADLVGMDLFIAEGKRRGQGFGIKIINQFIEDFLTTFSAIVVDPDMLNSNAIRCYEKSGFIRTLFSEDPNYLVMVKQGINPEVLREVKNLLQASFATELNIDSIHFLNEPERRNIVLRIALDSAKNGIPKNVILKQSLPEQSDEDDQEAYARFARDWAGLEFLSSIPQPAHNVPKFYGASKQHRFILIEDLGQQHVSLVDSLTVPDQNKAIAALSRFMKALGSFHASTYGHTEHYEKILRRIHVNAETTEDELDFALKDLLPKLELANRQLNLPVTQPLIDEATDIITTMLKPSPFTVLTHGDICPDNVFDHDGQDLQLIDFEWSFVRNALLDGTYLRMSMPTCWCAKAIPLDVIESLEIIYREELKRTIPAASDDLVYSIAYTKACGFWVLQQTLPFLEGILLQERVGPSGLVPEGSLWKPEDNTVRPRFLSRLQAFVDVASKQEMLPHLREMAKNMLTAIKKQWPDAKSLEFYPAWGQKSSE</sequence>
<dbReference type="InterPro" id="IPR016181">
    <property type="entry name" value="Acyl_CoA_acyltransferase"/>
</dbReference>
<dbReference type="GO" id="GO:0046677">
    <property type="term" value="P:response to antibiotic"/>
    <property type="evidence" value="ECO:0007669"/>
    <property type="project" value="UniProtKB-KW"/>
</dbReference>
<name>A0A0W0X3J7_9GAMM</name>
<dbReference type="InterPro" id="IPR000182">
    <property type="entry name" value="GNAT_dom"/>
</dbReference>
<keyword evidence="3" id="KW-0808">Transferase</keyword>
<dbReference type="EMBL" id="LNYO01000003">
    <property type="protein sequence ID" value="KTD39127.1"/>
    <property type="molecule type" value="Genomic_DNA"/>
</dbReference>
<dbReference type="AlphaFoldDB" id="A0A0W0X3J7"/>
<evidence type="ECO:0000313" key="3">
    <source>
        <dbReference type="EMBL" id="KTD39127.1"/>
    </source>
</evidence>
<feature type="domain" description="N-acetyltransferase" evidence="2">
    <location>
        <begin position="2"/>
        <end position="172"/>
    </location>
</feature>
<dbReference type="InterPro" id="IPR011009">
    <property type="entry name" value="Kinase-like_dom_sf"/>
</dbReference>
<comment type="caution">
    <text evidence="3">The sequence shown here is derived from an EMBL/GenBank/DDBJ whole genome shotgun (WGS) entry which is preliminary data.</text>
</comment>
<dbReference type="PANTHER" id="PTHR31438:SF1">
    <property type="entry name" value="LYSINE N-ACYLTRANSFERASE C17G9.06C-RELATED"/>
    <property type="match status" value="1"/>
</dbReference>
<dbReference type="Pfam" id="PF02958">
    <property type="entry name" value="EcKL"/>
    <property type="match status" value="1"/>
</dbReference>
<dbReference type="PANTHER" id="PTHR31438">
    <property type="entry name" value="LYSINE N-ACYLTRANSFERASE C17G9.06C-RELATED"/>
    <property type="match status" value="1"/>
</dbReference>
<evidence type="ECO:0000313" key="4">
    <source>
        <dbReference type="Proteomes" id="UP000054725"/>
    </source>
</evidence>
<accession>A0A0W0X3J7</accession>
<dbReference type="RefSeq" id="WP_065240227.1">
    <property type="nucleotide sequence ID" value="NZ_CAAAIF010000019.1"/>
</dbReference>
<dbReference type="InterPro" id="IPR004119">
    <property type="entry name" value="EcKL"/>
</dbReference>
<reference evidence="3 4" key="1">
    <citation type="submission" date="2015-11" db="EMBL/GenBank/DDBJ databases">
        <title>Genomic analysis of 38 Legionella species identifies large and diverse effector repertoires.</title>
        <authorList>
            <person name="Burstein D."/>
            <person name="Amaro F."/>
            <person name="Zusman T."/>
            <person name="Lifshitz Z."/>
            <person name="Cohen O."/>
            <person name="Gilbert J.A."/>
            <person name="Pupko T."/>
            <person name="Shuman H.A."/>
            <person name="Segal G."/>
        </authorList>
    </citation>
    <scope>NUCLEOTIDE SEQUENCE [LARGE SCALE GENOMIC DNA]</scope>
    <source>
        <strain evidence="3 4">ATCC 49506</strain>
    </source>
</reference>
<protein>
    <submittedName>
        <fullName evidence="3">Aminoglycoside 6'-N-acetyltransferase</fullName>
    </submittedName>
</protein>
<dbReference type="Gene3D" id="3.90.1200.10">
    <property type="match status" value="1"/>
</dbReference>
<evidence type="ECO:0000259" key="2">
    <source>
        <dbReference type="PROSITE" id="PS51186"/>
    </source>
</evidence>
<dbReference type="SUPFAM" id="SSF55729">
    <property type="entry name" value="Acyl-CoA N-acyltransferases (Nat)"/>
    <property type="match status" value="1"/>
</dbReference>
<dbReference type="Gene3D" id="3.40.630.30">
    <property type="match status" value="1"/>
</dbReference>
<dbReference type="GO" id="GO:0016410">
    <property type="term" value="F:N-acyltransferase activity"/>
    <property type="evidence" value="ECO:0007669"/>
    <property type="project" value="TreeGrafter"/>
</dbReference>
<dbReference type="STRING" id="45070.Lnau_0326"/>
<dbReference type="SUPFAM" id="SSF56112">
    <property type="entry name" value="Protein kinase-like (PK-like)"/>
    <property type="match status" value="1"/>
</dbReference>
<dbReference type="Pfam" id="PF13523">
    <property type="entry name" value="Acetyltransf_8"/>
    <property type="match status" value="1"/>
</dbReference>
<dbReference type="PATRIC" id="fig|45070.6.peg.339"/>
<dbReference type="PROSITE" id="PS51186">
    <property type="entry name" value="GNAT"/>
    <property type="match status" value="1"/>
</dbReference>
<evidence type="ECO:0000256" key="1">
    <source>
        <dbReference type="ARBA" id="ARBA00023251"/>
    </source>
</evidence>
<keyword evidence="4" id="KW-1185">Reference proteome</keyword>
<dbReference type="Proteomes" id="UP000054725">
    <property type="component" value="Unassembled WGS sequence"/>
</dbReference>
<keyword evidence="1" id="KW-0046">Antibiotic resistance</keyword>
<organism evidence="3 4">
    <name type="scientific">Legionella nautarum</name>
    <dbReference type="NCBI Taxonomy" id="45070"/>
    <lineage>
        <taxon>Bacteria</taxon>
        <taxon>Pseudomonadati</taxon>
        <taxon>Pseudomonadota</taxon>
        <taxon>Gammaproteobacteria</taxon>
        <taxon>Legionellales</taxon>
        <taxon>Legionellaceae</taxon>
        <taxon>Legionella</taxon>
    </lineage>
</organism>